<evidence type="ECO:0000256" key="1">
    <source>
        <dbReference type="ARBA" id="ARBA00022553"/>
    </source>
</evidence>
<gene>
    <name evidence="4" type="primary">RALGAPA1</name>
    <name evidence="4" type="ORF">OS493_012535</name>
</gene>
<feature type="region of interest" description="Disordered" evidence="2">
    <location>
        <begin position="348"/>
        <end position="379"/>
    </location>
</feature>
<dbReference type="Pfam" id="PF20412">
    <property type="entry name" value="RALGAPB_N"/>
    <property type="match status" value="1"/>
</dbReference>
<feature type="compositionally biased region" description="Low complexity" evidence="2">
    <location>
        <begin position="348"/>
        <end position="367"/>
    </location>
</feature>
<dbReference type="GO" id="GO:0005737">
    <property type="term" value="C:cytoplasm"/>
    <property type="evidence" value="ECO:0007669"/>
    <property type="project" value="TreeGrafter"/>
</dbReference>
<evidence type="ECO:0000313" key="4">
    <source>
        <dbReference type="EMBL" id="KAJ7379789.1"/>
    </source>
</evidence>
<evidence type="ECO:0000313" key="5">
    <source>
        <dbReference type="Proteomes" id="UP001163046"/>
    </source>
</evidence>
<reference evidence="4" key="1">
    <citation type="submission" date="2023-01" db="EMBL/GenBank/DDBJ databases">
        <title>Genome assembly of the deep-sea coral Lophelia pertusa.</title>
        <authorList>
            <person name="Herrera S."/>
            <person name="Cordes E."/>
        </authorList>
    </citation>
    <scope>NUCLEOTIDE SEQUENCE</scope>
    <source>
        <strain evidence="4">USNM1676648</strain>
        <tissue evidence="4">Polyp</tissue>
    </source>
</reference>
<feature type="non-terminal residue" evidence="4">
    <location>
        <position position="1"/>
    </location>
</feature>
<dbReference type="AlphaFoldDB" id="A0A9W9ZF16"/>
<dbReference type="GO" id="GO:0005634">
    <property type="term" value="C:nucleus"/>
    <property type="evidence" value="ECO:0007669"/>
    <property type="project" value="InterPro"/>
</dbReference>
<feature type="compositionally biased region" description="Polar residues" evidence="2">
    <location>
        <begin position="739"/>
        <end position="770"/>
    </location>
</feature>
<dbReference type="EMBL" id="MU826355">
    <property type="protein sequence ID" value="KAJ7379789.1"/>
    <property type="molecule type" value="Genomic_DNA"/>
</dbReference>
<feature type="domain" description="Ral GTPase-activating protein subunit alpha/beta N-terminal" evidence="3">
    <location>
        <begin position="521"/>
        <end position="643"/>
    </location>
</feature>
<keyword evidence="1" id="KW-0597">Phosphoprotein</keyword>
<sequence>MFHNRRAHPDIKKTTHRFIDPKKESHSRLRALRTLLDYFDSSDSRIFFNSHYSEIFYVFQDVFSTVEANLKTKGHKSQREDLDSVLFIFEKILLYLPELIHKRWQFNSIGRIMRKLLHHGNALKLRREGARLFMLWFQVLQDNSDEFCQLVYACLIPGFPNPVDSIDWSKSKLSKACAQEIWVSISDTGSREQFASSSKMHLSSDRESEEWCVQDDVGPIFPANPNERIPAPEALTKFFLDRVLDCMSTQLVLIEWMDKKTREYAFYFLFENFKKFYLPHIFQDWNPSRLLYQSTPVAQVPQSKSKTANSESDARTPFMTNARESVLRWFVAFTVRFKRTDSASESSNVNQSVVSISSTESSEPGSPLAGTDANRLSPARNKEYLQDASEVIRKVLYSTRANIRLLHEVLRQGFILPSRHLSTIRQVLLVYHEWLRNPEKPIFMQEPDRDVLASLDVTDAENYSLQSPIRSLSYTYAVDKVREKVFRLPHEDVRAGFQANLRLFILHSASVFLVEEDAIYLDNQVDICKRVIHLYRNVVLEVEMESTTWEQMLEALLEASRHLLIPEMLKNKAGAIARQVAGSLLQTVFVTWIRASLKVNVPISLWDKCLDVISSATHWQEMISEWSVTMETLTRVMARTVYGLDMGDLPLERLTEQKRKRRAPLQQERLQFNKASFSRWSRMDKSNSPKQIRSRLAKTDENEKSGLPVLRQLPKPSVMSSHEGNQLLSSISPKHPRMLSSTNSAFFPSTTTGDNESQAIRSVASSPAVA</sequence>
<dbReference type="PANTHER" id="PTHR10063">
    <property type="entry name" value="TUBERIN"/>
    <property type="match status" value="1"/>
</dbReference>
<evidence type="ECO:0000256" key="2">
    <source>
        <dbReference type="SAM" id="MobiDB-lite"/>
    </source>
</evidence>
<proteinExistence type="predicted"/>
<evidence type="ECO:0000259" key="3">
    <source>
        <dbReference type="Pfam" id="PF20412"/>
    </source>
</evidence>
<protein>
    <submittedName>
        <fullName evidence="4">Ral GTPase-activating protein subunit alpha-1</fullName>
    </submittedName>
</protein>
<keyword evidence="5" id="KW-1185">Reference proteome</keyword>
<organism evidence="4 5">
    <name type="scientific">Desmophyllum pertusum</name>
    <dbReference type="NCBI Taxonomy" id="174260"/>
    <lineage>
        <taxon>Eukaryota</taxon>
        <taxon>Metazoa</taxon>
        <taxon>Cnidaria</taxon>
        <taxon>Anthozoa</taxon>
        <taxon>Hexacorallia</taxon>
        <taxon>Scleractinia</taxon>
        <taxon>Caryophylliina</taxon>
        <taxon>Caryophylliidae</taxon>
        <taxon>Desmophyllum</taxon>
    </lineage>
</organism>
<dbReference type="Proteomes" id="UP001163046">
    <property type="component" value="Unassembled WGS sequence"/>
</dbReference>
<feature type="region of interest" description="Disordered" evidence="2">
    <location>
        <begin position="681"/>
        <end position="770"/>
    </location>
</feature>
<feature type="compositionally biased region" description="Polar residues" evidence="2">
    <location>
        <begin position="718"/>
        <end position="732"/>
    </location>
</feature>
<dbReference type="PANTHER" id="PTHR10063:SF11">
    <property type="entry name" value="RHO GTPASE-ACTIVATING PROTEIN CG5521-RELATED"/>
    <property type="match status" value="1"/>
</dbReference>
<name>A0A9W9ZF16_9CNID</name>
<dbReference type="InterPro" id="IPR046859">
    <property type="entry name" value="RGPA/RALGAPB_N"/>
</dbReference>
<comment type="caution">
    <text evidence="4">The sequence shown here is derived from an EMBL/GenBank/DDBJ whole genome shotgun (WGS) entry which is preliminary data.</text>
</comment>
<accession>A0A9W9ZF16</accession>
<dbReference type="InterPro" id="IPR027107">
    <property type="entry name" value="Tuberin/Ral-act_asu"/>
</dbReference>
<dbReference type="GO" id="GO:0005096">
    <property type="term" value="F:GTPase activator activity"/>
    <property type="evidence" value="ECO:0007669"/>
    <property type="project" value="InterPro"/>
</dbReference>
<dbReference type="OrthoDB" id="6021142at2759"/>